<dbReference type="PANTHER" id="PTHR24067">
    <property type="entry name" value="UBIQUITIN-CONJUGATING ENZYME E2"/>
    <property type="match status" value="1"/>
</dbReference>
<evidence type="ECO:0000313" key="5">
    <source>
        <dbReference type="Proteomes" id="UP000030742"/>
    </source>
</evidence>
<keyword evidence="2" id="KW-0812">Transmembrane</keyword>
<feature type="transmembrane region" description="Helical" evidence="2">
    <location>
        <begin position="253"/>
        <end position="274"/>
    </location>
</feature>
<dbReference type="InterPro" id="IPR000608">
    <property type="entry name" value="UBC"/>
</dbReference>
<dbReference type="SMART" id="SM00212">
    <property type="entry name" value="UBCc"/>
    <property type="match status" value="1"/>
</dbReference>
<evidence type="ECO:0000313" key="4">
    <source>
        <dbReference type="EMBL" id="ERL90683.1"/>
    </source>
</evidence>
<dbReference type="Proteomes" id="UP000030742">
    <property type="component" value="Unassembled WGS sequence"/>
</dbReference>
<reference evidence="4 5" key="1">
    <citation type="journal article" date="2013" name="Genome Biol.">
        <title>Draft genome of the mountain pine beetle, Dendroctonus ponderosae Hopkins, a major forest pest.</title>
        <authorList>
            <person name="Keeling C.I."/>
            <person name="Yuen M.M."/>
            <person name="Liao N.Y."/>
            <person name="Docking T.R."/>
            <person name="Chan S.K."/>
            <person name="Taylor G.A."/>
            <person name="Palmquist D.L."/>
            <person name="Jackman S.D."/>
            <person name="Nguyen A."/>
            <person name="Li M."/>
            <person name="Henderson H."/>
            <person name="Janes J.K."/>
            <person name="Zhao Y."/>
            <person name="Pandoh P."/>
            <person name="Moore R."/>
            <person name="Sperling F.A."/>
            <person name="Huber D.P."/>
            <person name="Birol I."/>
            <person name="Jones S.J."/>
            <person name="Bohlmann J."/>
        </authorList>
    </citation>
    <scope>NUCLEOTIDE SEQUENCE</scope>
</reference>
<dbReference type="Gene3D" id="3.10.110.10">
    <property type="entry name" value="Ubiquitin Conjugating Enzyme"/>
    <property type="match status" value="1"/>
</dbReference>
<dbReference type="EMBL" id="KB632256">
    <property type="protein sequence ID" value="ERL90683.1"/>
    <property type="molecule type" value="Genomic_DNA"/>
</dbReference>
<feature type="region of interest" description="Disordered" evidence="1">
    <location>
        <begin position="192"/>
        <end position="232"/>
    </location>
</feature>
<accession>U4UEC7</accession>
<dbReference type="Pfam" id="PF00179">
    <property type="entry name" value="UQ_con"/>
    <property type="match status" value="1"/>
</dbReference>
<dbReference type="PROSITE" id="PS50127">
    <property type="entry name" value="UBC_2"/>
    <property type="match status" value="1"/>
</dbReference>
<keyword evidence="2" id="KW-1133">Transmembrane helix</keyword>
<dbReference type="FunFam" id="3.10.110.10:FF:000086">
    <property type="entry name" value="Ubiquitin-conjugating enzyme E2 J1"/>
    <property type="match status" value="1"/>
</dbReference>
<evidence type="ECO:0000259" key="3">
    <source>
        <dbReference type="PROSITE" id="PS50127"/>
    </source>
</evidence>
<keyword evidence="2" id="KW-0472">Membrane</keyword>
<dbReference type="SUPFAM" id="SSF54495">
    <property type="entry name" value="UBC-like"/>
    <property type="match status" value="1"/>
</dbReference>
<proteinExistence type="predicted"/>
<dbReference type="InterPro" id="IPR050113">
    <property type="entry name" value="Ub_conjugating_enzyme"/>
</dbReference>
<feature type="domain" description="UBC core" evidence="3">
    <location>
        <begin position="12"/>
        <end position="158"/>
    </location>
</feature>
<protein>
    <recommendedName>
        <fullName evidence="3">UBC core domain-containing protein</fullName>
    </recommendedName>
</protein>
<dbReference type="CDD" id="cd23799">
    <property type="entry name" value="UBCc_UBE2J"/>
    <property type="match status" value="1"/>
</dbReference>
<dbReference type="STRING" id="77166.U4UEC7"/>
<sequence length="276" mass="31247">MSLETRYNLKSPGVKRLMREALELANPTEEYHVCPLEDNLFEWHFTVRGPSETEFEGGYYHGRILLPPQYPMQPPNIILLTPNGRFEVNKKICLSISGFHPETWQPSWSIRTALLALIAFMPSKALMFPLAQGAGTIGSLDYTPEERQLLAKKSKSWECPTCGKIADTLVSAEKTPVLTQEENSMLQTITLKTEEDKSEKAPPAEEGDEAETVKSDISQDLRQRNVPSTSQMQTQVVDDILRTSIERSNRDKFWKVIISIIVALIALLVLRRVLFT</sequence>
<feature type="compositionally biased region" description="Basic and acidic residues" evidence="1">
    <location>
        <begin position="211"/>
        <end position="223"/>
    </location>
</feature>
<dbReference type="InterPro" id="IPR016135">
    <property type="entry name" value="UBQ-conjugating_enzyme/RWD"/>
</dbReference>
<name>U4UEC7_DENPD</name>
<organism evidence="4 5">
    <name type="scientific">Dendroctonus ponderosae</name>
    <name type="common">Mountain pine beetle</name>
    <dbReference type="NCBI Taxonomy" id="77166"/>
    <lineage>
        <taxon>Eukaryota</taxon>
        <taxon>Metazoa</taxon>
        <taxon>Ecdysozoa</taxon>
        <taxon>Arthropoda</taxon>
        <taxon>Hexapoda</taxon>
        <taxon>Insecta</taxon>
        <taxon>Pterygota</taxon>
        <taxon>Neoptera</taxon>
        <taxon>Endopterygota</taxon>
        <taxon>Coleoptera</taxon>
        <taxon>Polyphaga</taxon>
        <taxon>Cucujiformia</taxon>
        <taxon>Curculionidae</taxon>
        <taxon>Scolytinae</taxon>
        <taxon>Dendroctonus</taxon>
    </lineage>
</organism>
<evidence type="ECO:0000256" key="1">
    <source>
        <dbReference type="SAM" id="MobiDB-lite"/>
    </source>
</evidence>
<dbReference type="OrthoDB" id="1158011at2759"/>
<feature type="compositionally biased region" description="Basic and acidic residues" evidence="1">
    <location>
        <begin position="192"/>
        <end position="203"/>
    </location>
</feature>
<dbReference type="AlphaFoldDB" id="U4UEC7"/>
<evidence type="ECO:0000256" key="2">
    <source>
        <dbReference type="SAM" id="Phobius"/>
    </source>
</evidence>
<gene>
    <name evidence="4" type="ORF">D910_08030</name>
</gene>